<sequence length="70" mass="7644">MAVHPWLALHPKALIISNTGHDKADEGPLVCRLRAFLGSTGTLGVYLSRHVYASSVTIDHVAKEVTRTYT</sequence>
<protein>
    <submittedName>
        <fullName evidence="1">Uncharacterized protein</fullName>
    </submittedName>
</protein>
<comment type="caution">
    <text evidence="1">The sequence shown here is derived from an EMBL/GenBank/DDBJ whole genome shotgun (WGS) entry which is preliminary data.</text>
</comment>
<dbReference type="OrthoDB" id="342281at2759"/>
<dbReference type="AlphaFoldDB" id="A0A9P6A9U0"/>
<dbReference type="EMBL" id="MU129972">
    <property type="protein sequence ID" value="KAF9502557.1"/>
    <property type="molecule type" value="Genomic_DNA"/>
</dbReference>
<organism evidence="1 2">
    <name type="scientific">Hydnum rufescens UP504</name>
    <dbReference type="NCBI Taxonomy" id="1448309"/>
    <lineage>
        <taxon>Eukaryota</taxon>
        <taxon>Fungi</taxon>
        <taxon>Dikarya</taxon>
        <taxon>Basidiomycota</taxon>
        <taxon>Agaricomycotina</taxon>
        <taxon>Agaricomycetes</taxon>
        <taxon>Cantharellales</taxon>
        <taxon>Hydnaceae</taxon>
        <taxon>Hydnum</taxon>
    </lineage>
</organism>
<gene>
    <name evidence="1" type="ORF">BS47DRAFT_1403492</name>
</gene>
<proteinExistence type="predicted"/>
<keyword evidence="2" id="KW-1185">Reference proteome</keyword>
<evidence type="ECO:0000313" key="1">
    <source>
        <dbReference type="EMBL" id="KAF9502557.1"/>
    </source>
</evidence>
<evidence type="ECO:0000313" key="2">
    <source>
        <dbReference type="Proteomes" id="UP000886523"/>
    </source>
</evidence>
<accession>A0A9P6A9U0</accession>
<name>A0A9P6A9U0_9AGAM</name>
<reference evidence="1" key="1">
    <citation type="journal article" date="2020" name="Nat. Commun.">
        <title>Large-scale genome sequencing of mycorrhizal fungi provides insights into the early evolution of symbiotic traits.</title>
        <authorList>
            <person name="Miyauchi S."/>
            <person name="Kiss E."/>
            <person name="Kuo A."/>
            <person name="Drula E."/>
            <person name="Kohler A."/>
            <person name="Sanchez-Garcia M."/>
            <person name="Morin E."/>
            <person name="Andreopoulos B."/>
            <person name="Barry K.W."/>
            <person name="Bonito G."/>
            <person name="Buee M."/>
            <person name="Carver A."/>
            <person name="Chen C."/>
            <person name="Cichocki N."/>
            <person name="Clum A."/>
            <person name="Culley D."/>
            <person name="Crous P.W."/>
            <person name="Fauchery L."/>
            <person name="Girlanda M."/>
            <person name="Hayes R.D."/>
            <person name="Keri Z."/>
            <person name="LaButti K."/>
            <person name="Lipzen A."/>
            <person name="Lombard V."/>
            <person name="Magnuson J."/>
            <person name="Maillard F."/>
            <person name="Murat C."/>
            <person name="Nolan M."/>
            <person name="Ohm R.A."/>
            <person name="Pangilinan J."/>
            <person name="Pereira M.F."/>
            <person name="Perotto S."/>
            <person name="Peter M."/>
            <person name="Pfister S."/>
            <person name="Riley R."/>
            <person name="Sitrit Y."/>
            <person name="Stielow J.B."/>
            <person name="Szollosi G."/>
            <person name="Zifcakova L."/>
            <person name="Stursova M."/>
            <person name="Spatafora J.W."/>
            <person name="Tedersoo L."/>
            <person name="Vaario L.M."/>
            <person name="Yamada A."/>
            <person name="Yan M."/>
            <person name="Wang P."/>
            <person name="Xu J."/>
            <person name="Bruns T."/>
            <person name="Baldrian P."/>
            <person name="Vilgalys R."/>
            <person name="Dunand C."/>
            <person name="Henrissat B."/>
            <person name="Grigoriev I.V."/>
            <person name="Hibbett D."/>
            <person name="Nagy L.G."/>
            <person name="Martin F.M."/>
        </authorList>
    </citation>
    <scope>NUCLEOTIDE SEQUENCE</scope>
    <source>
        <strain evidence="1">UP504</strain>
    </source>
</reference>
<dbReference type="Gene3D" id="2.60.120.260">
    <property type="entry name" value="Galactose-binding domain-like"/>
    <property type="match status" value="1"/>
</dbReference>
<dbReference type="Proteomes" id="UP000886523">
    <property type="component" value="Unassembled WGS sequence"/>
</dbReference>